<accession>A0A427XE47</accession>
<evidence type="ECO:0008006" key="3">
    <source>
        <dbReference type="Google" id="ProtNLM"/>
    </source>
</evidence>
<dbReference type="GeneID" id="39588491"/>
<organism evidence="1 2">
    <name type="scientific">Apiotrichum porosum</name>
    <dbReference type="NCBI Taxonomy" id="105984"/>
    <lineage>
        <taxon>Eukaryota</taxon>
        <taxon>Fungi</taxon>
        <taxon>Dikarya</taxon>
        <taxon>Basidiomycota</taxon>
        <taxon>Agaricomycotina</taxon>
        <taxon>Tremellomycetes</taxon>
        <taxon>Trichosporonales</taxon>
        <taxon>Trichosporonaceae</taxon>
        <taxon>Apiotrichum</taxon>
    </lineage>
</organism>
<dbReference type="Proteomes" id="UP000279236">
    <property type="component" value="Unassembled WGS sequence"/>
</dbReference>
<dbReference type="AlphaFoldDB" id="A0A427XE47"/>
<gene>
    <name evidence="1" type="ORF">EHS24_003948</name>
</gene>
<dbReference type="PANTHER" id="PTHR37816:SF1">
    <property type="entry name" value="TOXIN"/>
    <property type="match status" value="1"/>
</dbReference>
<evidence type="ECO:0000313" key="2">
    <source>
        <dbReference type="Proteomes" id="UP000279236"/>
    </source>
</evidence>
<dbReference type="InterPro" id="IPR052922">
    <property type="entry name" value="Cytidylate_Kinase-2"/>
</dbReference>
<keyword evidence="2" id="KW-1185">Reference proteome</keyword>
<dbReference type="RefSeq" id="XP_028472154.1">
    <property type="nucleotide sequence ID" value="XM_028619581.1"/>
</dbReference>
<dbReference type="OrthoDB" id="65590at2759"/>
<sequence length="200" mass="22669">MALSLSICPQPLRRVSVIGNSGAGKSTFARKLALKLDVPHLELDAINWQPGWTQLSRDDFRAAVSSHLESTQYAAGWVVDGNYGKGQDLVWDAADTIVWLDPPRYMSMLQLLWRCVVRTVTQQSLWGTGNVETWSQLLSTDPTRSVLAYAWQNYHRHRRRVQEQMCEVTHVQWVTLHSRLDTARFLEAVLAVAAGRVRSP</sequence>
<dbReference type="EMBL" id="RSCE01000019">
    <property type="protein sequence ID" value="RSH77007.1"/>
    <property type="molecule type" value="Genomic_DNA"/>
</dbReference>
<dbReference type="PANTHER" id="PTHR37816">
    <property type="entry name" value="YALI0E33011P"/>
    <property type="match status" value="1"/>
</dbReference>
<reference evidence="1 2" key="1">
    <citation type="submission" date="2018-11" db="EMBL/GenBank/DDBJ databases">
        <title>Genome sequence of Apiotrichum porosum DSM 27194.</title>
        <authorList>
            <person name="Aliyu H."/>
            <person name="Gorte O."/>
            <person name="Ochsenreither K."/>
        </authorList>
    </citation>
    <scope>NUCLEOTIDE SEQUENCE [LARGE SCALE GENOMIC DNA]</scope>
    <source>
        <strain evidence="1 2">DSM 27194</strain>
    </source>
</reference>
<dbReference type="SUPFAM" id="SSF52540">
    <property type="entry name" value="P-loop containing nucleoside triphosphate hydrolases"/>
    <property type="match status" value="1"/>
</dbReference>
<dbReference type="Gene3D" id="3.40.50.300">
    <property type="entry name" value="P-loop containing nucleotide triphosphate hydrolases"/>
    <property type="match status" value="1"/>
</dbReference>
<evidence type="ECO:0000313" key="1">
    <source>
        <dbReference type="EMBL" id="RSH77007.1"/>
    </source>
</evidence>
<protein>
    <recommendedName>
        <fullName evidence="3">Adenylate kinase</fullName>
    </recommendedName>
</protein>
<dbReference type="InterPro" id="IPR027417">
    <property type="entry name" value="P-loop_NTPase"/>
</dbReference>
<name>A0A427XE47_9TREE</name>
<proteinExistence type="predicted"/>
<comment type="caution">
    <text evidence="1">The sequence shown here is derived from an EMBL/GenBank/DDBJ whole genome shotgun (WGS) entry which is preliminary data.</text>
</comment>